<dbReference type="GO" id="GO:0008270">
    <property type="term" value="F:zinc ion binding"/>
    <property type="evidence" value="ECO:0007669"/>
    <property type="project" value="UniProtKB-KW"/>
</dbReference>
<comment type="similarity">
    <text evidence="10">Belongs to the nuclear hormone receptor family.</text>
</comment>
<dbReference type="SUPFAM" id="SSF57716">
    <property type="entry name" value="Glucocorticoid receptor-like (DNA-binding domain)"/>
    <property type="match status" value="1"/>
</dbReference>
<evidence type="ECO:0000256" key="1">
    <source>
        <dbReference type="ARBA" id="ARBA00004123"/>
    </source>
</evidence>
<keyword evidence="9 10" id="KW-0539">Nucleus</keyword>
<comment type="caution">
    <text evidence="13">The sequence shown here is derived from an EMBL/GenBank/DDBJ whole genome shotgun (WGS) entry which is preliminary data.</text>
</comment>
<dbReference type="Pfam" id="PF00105">
    <property type="entry name" value="zf-C4"/>
    <property type="match status" value="1"/>
</dbReference>
<dbReference type="InterPro" id="IPR013088">
    <property type="entry name" value="Znf_NHR/GATA"/>
</dbReference>
<evidence type="ECO:0000256" key="5">
    <source>
        <dbReference type="ARBA" id="ARBA00023015"/>
    </source>
</evidence>
<dbReference type="EMBL" id="JANEYG010000003">
    <property type="protein sequence ID" value="KAJ8923916.1"/>
    <property type="molecule type" value="Genomic_DNA"/>
</dbReference>
<keyword evidence="2 10" id="KW-0479">Metal-binding</keyword>
<dbReference type="SUPFAM" id="SSF48508">
    <property type="entry name" value="Nuclear receptor ligand-binding domain"/>
    <property type="match status" value="1"/>
</dbReference>
<evidence type="ECO:0000259" key="12">
    <source>
        <dbReference type="PROSITE" id="PS51843"/>
    </source>
</evidence>
<dbReference type="InterPro" id="IPR001723">
    <property type="entry name" value="Nuclear_hrmn_rcpt"/>
</dbReference>
<name>A0AAV8WCE6_9CUCU</name>
<evidence type="ECO:0000256" key="8">
    <source>
        <dbReference type="ARBA" id="ARBA00023170"/>
    </source>
</evidence>
<keyword evidence="4 10" id="KW-0862">Zinc</keyword>
<dbReference type="GO" id="GO:0043565">
    <property type="term" value="F:sequence-specific DNA binding"/>
    <property type="evidence" value="ECO:0007669"/>
    <property type="project" value="InterPro"/>
</dbReference>
<keyword evidence="3 10" id="KW-0863">Zinc-finger</keyword>
<dbReference type="SMART" id="SM00399">
    <property type="entry name" value="ZnF_C4"/>
    <property type="match status" value="1"/>
</dbReference>
<evidence type="ECO:0000256" key="10">
    <source>
        <dbReference type="RuleBase" id="RU004334"/>
    </source>
</evidence>
<reference evidence="13 14" key="1">
    <citation type="journal article" date="2023" name="Insect Mol. Biol.">
        <title>Genome sequencing provides insights into the evolution of gene families encoding plant cell wall-degrading enzymes in longhorned beetles.</title>
        <authorList>
            <person name="Shin N.R."/>
            <person name="Okamura Y."/>
            <person name="Kirsch R."/>
            <person name="Pauchet Y."/>
        </authorList>
    </citation>
    <scope>NUCLEOTIDE SEQUENCE [LARGE SCALE GENOMIC DNA]</scope>
    <source>
        <strain evidence="13">EAD_L_NR</strain>
    </source>
</reference>
<dbReference type="PROSITE" id="PS00031">
    <property type="entry name" value="NUCLEAR_REC_DBD_1"/>
    <property type="match status" value="1"/>
</dbReference>
<gene>
    <name evidence="13" type="ORF">NQ315_006692</name>
</gene>
<evidence type="ECO:0000313" key="14">
    <source>
        <dbReference type="Proteomes" id="UP001159042"/>
    </source>
</evidence>
<evidence type="ECO:0000256" key="9">
    <source>
        <dbReference type="ARBA" id="ARBA00023242"/>
    </source>
</evidence>
<evidence type="ECO:0000256" key="4">
    <source>
        <dbReference type="ARBA" id="ARBA00022833"/>
    </source>
</evidence>
<dbReference type="InterPro" id="IPR001628">
    <property type="entry name" value="Znf_hrmn_rcpt"/>
</dbReference>
<dbReference type="InterPro" id="IPR050274">
    <property type="entry name" value="Nuclear_hormone_rcpt_NR2"/>
</dbReference>
<keyword evidence="5 10" id="KW-0805">Transcription regulation</keyword>
<keyword evidence="7 10" id="KW-0804">Transcription</keyword>
<evidence type="ECO:0000256" key="7">
    <source>
        <dbReference type="ARBA" id="ARBA00023163"/>
    </source>
</evidence>
<dbReference type="Gene3D" id="1.10.565.10">
    <property type="entry name" value="Retinoid X Receptor"/>
    <property type="match status" value="1"/>
</dbReference>
<keyword evidence="8 10" id="KW-0675">Receptor</keyword>
<dbReference type="SMART" id="SM00430">
    <property type="entry name" value="HOLI"/>
    <property type="match status" value="1"/>
</dbReference>
<dbReference type="PANTHER" id="PTHR24083">
    <property type="entry name" value="NUCLEAR HORMONE RECEPTOR"/>
    <property type="match status" value="1"/>
</dbReference>
<dbReference type="PROSITE" id="PS51030">
    <property type="entry name" value="NUCLEAR_REC_DBD_2"/>
    <property type="match status" value="1"/>
</dbReference>
<dbReference type="GO" id="GO:0000122">
    <property type="term" value="P:negative regulation of transcription by RNA polymerase II"/>
    <property type="evidence" value="ECO:0007669"/>
    <property type="project" value="UniProtKB-ARBA"/>
</dbReference>
<feature type="domain" description="Nuclear receptor" evidence="11">
    <location>
        <begin position="25"/>
        <end position="102"/>
    </location>
</feature>
<sequence>MGRGSNGILLTEKPQHLAPNSRILDVPCKVCGDFSSGKHYNIFACDGCAGFFKRSIRSNRQYICRATLRNYCVIDKTRRNQCRACRLKKCLEAGMNKDAVQHERGSRKTTITQLSHGFTETIARQSNMILSGSNQNKSLMKFPGSIMPLRNIFSSQPLPAAVLNMTNLCEDAAQILFMNVQWIKNIELFKFLPFIDQLLLVEGCWKELFILGASQFLSFKKICTWLENCRVLELREYEKLSEIYYTLLSIKQFNLDQNELIYLRLIVLFNPNSRDKDNIAKYYKDPSIQVIREYLQLRLNKYIDSIKPSQPLRFEKLLQLLSFLTTTLGSTIIEDLFFKKNHWRCSHDKNNR</sequence>
<dbReference type="GO" id="GO:0003700">
    <property type="term" value="F:DNA-binding transcription factor activity"/>
    <property type="evidence" value="ECO:0007669"/>
    <property type="project" value="InterPro"/>
</dbReference>
<evidence type="ECO:0000259" key="11">
    <source>
        <dbReference type="PROSITE" id="PS51030"/>
    </source>
</evidence>
<evidence type="ECO:0000256" key="2">
    <source>
        <dbReference type="ARBA" id="ARBA00022723"/>
    </source>
</evidence>
<dbReference type="GO" id="GO:0005634">
    <property type="term" value="C:nucleus"/>
    <property type="evidence" value="ECO:0007669"/>
    <property type="project" value="UniProtKB-SubCell"/>
</dbReference>
<dbReference type="InterPro" id="IPR035500">
    <property type="entry name" value="NHR-like_dom_sf"/>
</dbReference>
<dbReference type="Gene3D" id="3.30.50.10">
    <property type="entry name" value="Erythroid Transcription Factor GATA-1, subunit A"/>
    <property type="match status" value="1"/>
</dbReference>
<dbReference type="PROSITE" id="PS51843">
    <property type="entry name" value="NR_LBD"/>
    <property type="match status" value="1"/>
</dbReference>
<dbReference type="GO" id="GO:0032502">
    <property type="term" value="P:developmental process"/>
    <property type="evidence" value="ECO:0007669"/>
    <property type="project" value="UniProtKB-ARBA"/>
</dbReference>
<dbReference type="AlphaFoldDB" id="A0AAV8WCE6"/>
<dbReference type="Pfam" id="PF00104">
    <property type="entry name" value="Hormone_recep"/>
    <property type="match status" value="1"/>
</dbReference>
<keyword evidence="6 10" id="KW-0238">DNA-binding</keyword>
<comment type="subcellular location">
    <subcellularLocation>
        <location evidence="1 10">Nucleus</location>
    </subcellularLocation>
</comment>
<evidence type="ECO:0000313" key="13">
    <source>
        <dbReference type="EMBL" id="KAJ8923916.1"/>
    </source>
</evidence>
<proteinExistence type="inferred from homology"/>
<keyword evidence="14" id="KW-1185">Reference proteome</keyword>
<evidence type="ECO:0000256" key="3">
    <source>
        <dbReference type="ARBA" id="ARBA00022771"/>
    </source>
</evidence>
<dbReference type="InterPro" id="IPR000536">
    <property type="entry name" value="Nucl_hrmn_rcpt_lig-bd"/>
</dbReference>
<dbReference type="FunFam" id="3.30.50.10:FF:000019">
    <property type="entry name" value="Nuclear receptor subfamily 2 group E member"/>
    <property type="match status" value="1"/>
</dbReference>
<evidence type="ECO:0000256" key="6">
    <source>
        <dbReference type="ARBA" id="ARBA00023125"/>
    </source>
</evidence>
<organism evidence="13 14">
    <name type="scientific">Exocentrus adspersus</name>
    <dbReference type="NCBI Taxonomy" id="1586481"/>
    <lineage>
        <taxon>Eukaryota</taxon>
        <taxon>Metazoa</taxon>
        <taxon>Ecdysozoa</taxon>
        <taxon>Arthropoda</taxon>
        <taxon>Hexapoda</taxon>
        <taxon>Insecta</taxon>
        <taxon>Pterygota</taxon>
        <taxon>Neoptera</taxon>
        <taxon>Endopterygota</taxon>
        <taxon>Coleoptera</taxon>
        <taxon>Polyphaga</taxon>
        <taxon>Cucujiformia</taxon>
        <taxon>Chrysomeloidea</taxon>
        <taxon>Cerambycidae</taxon>
        <taxon>Lamiinae</taxon>
        <taxon>Acanthocinini</taxon>
        <taxon>Exocentrus</taxon>
    </lineage>
</organism>
<feature type="domain" description="NR LBD" evidence="12">
    <location>
        <begin position="131"/>
        <end position="352"/>
    </location>
</feature>
<accession>A0AAV8WCE6</accession>
<protein>
    <submittedName>
        <fullName evidence="13">Uncharacterized protein</fullName>
    </submittedName>
</protein>
<dbReference type="PRINTS" id="PR00398">
    <property type="entry name" value="STRDHORMONER"/>
</dbReference>
<dbReference type="Proteomes" id="UP001159042">
    <property type="component" value="Unassembled WGS sequence"/>
</dbReference>
<dbReference type="PRINTS" id="PR00047">
    <property type="entry name" value="STROIDFINGER"/>
</dbReference>